<sequence>MRRSIRNSVVIGAAAIAAAGTLGTASAWADQADPEPSGTSAKPPAAKVAGVPGVHYLKPRHAPGVCITVHGARGKGAKVNQYTCLGKKNQKWEITPVRGGWYTLRAQHRGNLCLDIPNRYRKGTQAIVWSCNGRINQVFWIVCYGNQSNCEIRPARYSERTKCLSIKGGSNRENAPLILWKCNKTRDQRFAIR</sequence>
<dbReference type="GO" id="GO:0030246">
    <property type="term" value="F:carbohydrate binding"/>
    <property type="evidence" value="ECO:0007669"/>
    <property type="project" value="UniProtKB-KW"/>
</dbReference>
<keyword evidence="1" id="KW-0732">Signal</keyword>
<comment type="caution">
    <text evidence="3">The sequence shown here is derived from an EMBL/GenBank/DDBJ whole genome shotgun (WGS) entry which is preliminary data.</text>
</comment>
<reference evidence="3 4" key="1">
    <citation type="submission" date="2019-09" db="EMBL/GenBank/DDBJ databases">
        <title>Actinomadura physcomitrii sp. nov., a novel actinomycete isolated from moss [Physcomitrium sphaericum (Ludw) Fuernr].</title>
        <authorList>
            <person name="Zhuang X."/>
            <person name="Liu C."/>
        </authorList>
    </citation>
    <scope>NUCLEOTIDE SEQUENCE [LARGE SCALE GENOMIC DNA]</scope>
    <source>
        <strain evidence="3 4">HMC1</strain>
    </source>
</reference>
<dbReference type="OrthoDB" id="9807519at2"/>
<feature type="chain" id="PRO_5039454989" evidence="1">
    <location>
        <begin position="30"/>
        <end position="193"/>
    </location>
</feature>
<name>A0A6H9YH93_9ACTN</name>
<dbReference type="AlphaFoldDB" id="A0A6H9YH93"/>
<organism evidence="3 4">
    <name type="scientific">Actinomadura rudentiformis</name>
    <dbReference type="NCBI Taxonomy" id="359158"/>
    <lineage>
        <taxon>Bacteria</taxon>
        <taxon>Bacillati</taxon>
        <taxon>Actinomycetota</taxon>
        <taxon>Actinomycetes</taxon>
        <taxon>Streptosporangiales</taxon>
        <taxon>Thermomonosporaceae</taxon>
        <taxon>Actinomadura</taxon>
    </lineage>
</organism>
<evidence type="ECO:0000313" key="4">
    <source>
        <dbReference type="Proteomes" id="UP000468735"/>
    </source>
</evidence>
<feature type="domain" description="Ricin B lectin" evidence="2">
    <location>
        <begin position="54"/>
        <end position="193"/>
    </location>
</feature>
<dbReference type="Pfam" id="PF00652">
    <property type="entry name" value="Ricin_B_lectin"/>
    <property type="match status" value="1"/>
</dbReference>
<keyword evidence="4" id="KW-1185">Reference proteome</keyword>
<gene>
    <name evidence="3" type="ORF">F8566_34865</name>
</gene>
<dbReference type="Proteomes" id="UP000468735">
    <property type="component" value="Unassembled WGS sequence"/>
</dbReference>
<dbReference type="CDD" id="cd00161">
    <property type="entry name" value="beta-trefoil_Ricin-like"/>
    <property type="match status" value="1"/>
</dbReference>
<dbReference type="RefSeq" id="WP_151566128.1">
    <property type="nucleotide sequence ID" value="NZ_WBMT01000019.1"/>
</dbReference>
<proteinExistence type="predicted"/>
<accession>A0A6H9YH93</accession>
<dbReference type="Gene3D" id="2.80.10.50">
    <property type="match status" value="3"/>
</dbReference>
<feature type="signal peptide" evidence="1">
    <location>
        <begin position="1"/>
        <end position="29"/>
    </location>
</feature>
<evidence type="ECO:0000256" key="1">
    <source>
        <dbReference type="SAM" id="SignalP"/>
    </source>
</evidence>
<evidence type="ECO:0000313" key="3">
    <source>
        <dbReference type="EMBL" id="KAB2343325.1"/>
    </source>
</evidence>
<dbReference type="SUPFAM" id="SSF50370">
    <property type="entry name" value="Ricin B-like lectins"/>
    <property type="match status" value="1"/>
</dbReference>
<dbReference type="InterPro" id="IPR000772">
    <property type="entry name" value="Ricin_B_lectin"/>
</dbReference>
<keyword evidence="3" id="KW-0430">Lectin</keyword>
<dbReference type="EMBL" id="WBMT01000019">
    <property type="protein sequence ID" value="KAB2343325.1"/>
    <property type="molecule type" value="Genomic_DNA"/>
</dbReference>
<dbReference type="PROSITE" id="PS50231">
    <property type="entry name" value="RICIN_B_LECTIN"/>
    <property type="match status" value="1"/>
</dbReference>
<dbReference type="InterPro" id="IPR035992">
    <property type="entry name" value="Ricin_B-like_lectins"/>
</dbReference>
<dbReference type="SMART" id="SM00458">
    <property type="entry name" value="RICIN"/>
    <property type="match status" value="1"/>
</dbReference>
<evidence type="ECO:0000259" key="2">
    <source>
        <dbReference type="SMART" id="SM00458"/>
    </source>
</evidence>
<protein>
    <submittedName>
        <fullName evidence="3">Ricin-type beta-trefoil lectin domain protein</fullName>
    </submittedName>
</protein>